<protein>
    <submittedName>
        <fullName evidence="1">Uncharacterized protein</fullName>
    </submittedName>
</protein>
<dbReference type="Proteomes" id="UP000807504">
    <property type="component" value="Unassembled WGS sequence"/>
</dbReference>
<dbReference type="AlphaFoldDB" id="A0A8T0F3W7"/>
<reference evidence="1" key="1">
    <citation type="journal article" date="2020" name="bioRxiv">
        <title>Chromosome-level reference genome of the European wasp spider Argiope bruennichi: a resource for studies on range expansion and evolutionary adaptation.</title>
        <authorList>
            <person name="Sheffer M.M."/>
            <person name="Hoppe A."/>
            <person name="Krehenwinkel H."/>
            <person name="Uhl G."/>
            <person name="Kuss A.W."/>
            <person name="Jensen L."/>
            <person name="Jensen C."/>
            <person name="Gillespie R.G."/>
            <person name="Hoff K.J."/>
            <person name="Prost S."/>
        </authorList>
    </citation>
    <scope>NUCLEOTIDE SEQUENCE</scope>
</reference>
<sequence length="96" mass="10738">MWNAFKSRLRKVPRNITVALQFNSELLQAIIKRSMISDFRIFLIIVAALSKMSARYHLSAYDRGRAVGRLEAGQSVTTVADAMGVSECHLAIIEGR</sequence>
<dbReference type="EMBL" id="JABXBU010000030">
    <property type="protein sequence ID" value="KAF8785876.1"/>
    <property type="molecule type" value="Genomic_DNA"/>
</dbReference>
<name>A0A8T0F3W7_ARGBR</name>
<comment type="caution">
    <text evidence="1">The sequence shown here is derived from an EMBL/GenBank/DDBJ whole genome shotgun (WGS) entry which is preliminary data.</text>
</comment>
<evidence type="ECO:0000313" key="2">
    <source>
        <dbReference type="Proteomes" id="UP000807504"/>
    </source>
</evidence>
<organism evidence="1 2">
    <name type="scientific">Argiope bruennichi</name>
    <name type="common">Wasp spider</name>
    <name type="synonym">Aranea bruennichi</name>
    <dbReference type="NCBI Taxonomy" id="94029"/>
    <lineage>
        <taxon>Eukaryota</taxon>
        <taxon>Metazoa</taxon>
        <taxon>Ecdysozoa</taxon>
        <taxon>Arthropoda</taxon>
        <taxon>Chelicerata</taxon>
        <taxon>Arachnida</taxon>
        <taxon>Araneae</taxon>
        <taxon>Araneomorphae</taxon>
        <taxon>Entelegynae</taxon>
        <taxon>Araneoidea</taxon>
        <taxon>Araneidae</taxon>
        <taxon>Argiope</taxon>
    </lineage>
</organism>
<accession>A0A8T0F3W7</accession>
<gene>
    <name evidence="1" type="ORF">HNY73_011373</name>
</gene>
<evidence type="ECO:0000313" key="1">
    <source>
        <dbReference type="EMBL" id="KAF8785876.1"/>
    </source>
</evidence>
<keyword evidence="2" id="KW-1185">Reference proteome</keyword>
<reference evidence="1" key="2">
    <citation type="submission" date="2020-06" db="EMBL/GenBank/DDBJ databases">
        <authorList>
            <person name="Sheffer M."/>
        </authorList>
    </citation>
    <scope>NUCLEOTIDE SEQUENCE</scope>
</reference>
<proteinExistence type="predicted"/>